<proteinExistence type="predicted"/>
<name>A0A225B7W5_TALAT</name>
<organism evidence="2 3">
    <name type="scientific">Talaromyces atroroseus</name>
    <dbReference type="NCBI Taxonomy" id="1441469"/>
    <lineage>
        <taxon>Eukaryota</taxon>
        <taxon>Fungi</taxon>
        <taxon>Dikarya</taxon>
        <taxon>Ascomycota</taxon>
        <taxon>Pezizomycotina</taxon>
        <taxon>Eurotiomycetes</taxon>
        <taxon>Eurotiomycetidae</taxon>
        <taxon>Eurotiales</taxon>
        <taxon>Trichocomaceae</taxon>
        <taxon>Talaromyces</taxon>
        <taxon>Talaromyces sect. Trachyspermi</taxon>
    </lineage>
</organism>
<gene>
    <name evidence="2" type="ORF">UA08_01003</name>
</gene>
<dbReference type="EMBL" id="LFMY01000001">
    <property type="protein sequence ID" value="OKL64189.1"/>
    <property type="molecule type" value="Genomic_DNA"/>
</dbReference>
<dbReference type="RefSeq" id="XP_020124310.1">
    <property type="nucleotide sequence ID" value="XM_020259743.1"/>
</dbReference>
<reference evidence="2 3" key="1">
    <citation type="submission" date="2015-06" db="EMBL/GenBank/DDBJ databases">
        <title>Talaromyces atroroseus IBT 11181 draft genome.</title>
        <authorList>
            <person name="Rasmussen K.B."/>
            <person name="Rasmussen S."/>
            <person name="Petersen B."/>
            <person name="Sicheritz-Ponten T."/>
            <person name="Mortensen U.H."/>
            <person name="Thrane U."/>
        </authorList>
    </citation>
    <scope>NUCLEOTIDE SEQUENCE [LARGE SCALE GENOMIC DNA]</scope>
    <source>
        <strain evidence="2 3">IBT 11181</strain>
    </source>
</reference>
<dbReference type="Proteomes" id="UP000214365">
    <property type="component" value="Unassembled WGS sequence"/>
</dbReference>
<keyword evidence="3" id="KW-1185">Reference proteome</keyword>
<evidence type="ECO:0000313" key="2">
    <source>
        <dbReference type="EMBL" id="OKL64189.1"/>
    </source>
</evidence>
<dbReference type="OrthoDB" id="2522565at2759"/>
<feature type="region of interest" description="Disordered" evidence="1">
    <location>
        <begin position="55"/>
        <end position="76"/>
    </location>
</feature>
<feature type="compositionally biased region" description="Polar residues" evidence="1">
    <location>
        <begin position="59"/>
        <end position="69"/>
    </location>
</feature>
<sequence>MLFRLALKLCFACVGSLLFTAFFIAARNTRRQFSEPSSHGSRLRNDIVMENMESAQLPGESSDSQSGRPTSPFWETHVPLEDVTPDVQVRPPPPPPAPDSEITQSQDFHEFTHNEIFSVSTVDHKYFLIEFGIQEAINPNIIPHPQSNDKWIIVAQKRNSHPLDQVFHAELACAATYRMDGVLACETSPLILPIAATRSGERCKNEWAPLTLNIGPRDARVFYGPSSPYIIYGSNSQYTCFGQWVVDFRTLVDWWDTSNLLSSGGGRIFHTPTELQRQASSPYAEIEKNWFIFWDANEQPYVHYDISPRRSIAQINVDGSVGAVDLAVLSAPDDNKCLLKYMPKMLDVGNEFIHQATNSLSITLCQRSELGCEPNDSNTFVLVIFHKKVHRGLLSTYEPYAMLFRRVSPFQIHGVSRKPLWIHGRSHEMMVYLTSMNWKSHGQKYHGYSDDVIFLAFGIDDERTGGIDVLASDLLKDMDLCMHD</sequence>
<dbReference type="GeneID" id="31000758"/>
<feature type="region of interest" description="Disordered" evidence="1">
    <location>
        <begin position="84"/>
        <end position="103"/>
    </location>
</feature>
<evidence type="ECO:0000313" key="3">
    <source>
        <dbReference type="Proteomes" id="UP000214365"/>
    </source>
</evidence>
<protein>
    <submittedName>
        <fullName evidence="2">Uncharacterized protein</fullName>
    </submittedName>
</protein>
<evidence type="ECO:0000256" key="1">
    <source>
        <dbReference type="SAM" id="MobiDB-lite"/>
    </source>
</evidence>
<dbReference type="AlphaFoldDB" id="A0A225B7W5"/>
<accession>A0A225B7W5</accession>
<comment type="caution">
    <text evidence="2">The sequence shown here is derived from an EMBL/GenBank/DDBJ whole genome shotgun (WGS) entry which is preliminary data.</text>
</comment>